<dbReference type="Pfam" id="PF13480">
    <property type="entry name" value="Acetyltransf_6"/>
    <property type="match status" value="1"/>
</dbReference>
<feature type="domain" description="BioF2-like acetyltransferase" evidence="1">
    <location>
        <begin position="146"/>
        <end position="272"/>
    </location>
</feature>
<dbReference type="InterPro" id="IPR016181">
    <property type="entry name" value="Acyl_CoA_acyltransferase"/>
</dbReference>
<dbReference type="SUPFAM" id="SSF55729">
    <property type="entry name" value="Acyl-CoA N-acyltransferases (Nat)"/>
    <property type="match status" value="1"/>
</dbReference>
<dbReference type="Proteomes" id="UP000553963">
    <property type="component" value="Unassembled WGS sequence"/>
</dbReference>
<dbReference type="EMBL" id="JACIDS010000002">
    <property type="protein sequence ID" value="MBB3930288.1"/>
    <property type="molecule type" value="Genomic_DNA"/>
</dbReference>
<evidence type="ECO:0000313" key="2">
    <source>
        <dbReference type="EMBL" id="MBB3930288.1"/>
    </source>
</evidence>
<organism evidence="2 3">
    <name type="scientific">Kaistia hirudinis</name>
    <dbReference type="NCBI Taxonomy" id="1293440"/>
    <lineage>
        <taxon>Bacteria</taxon>
        <taxon>Pseudomonadati</taxon>
        <taxon>Pseudomonadota</taxon>
        <taxon>Alphaproteobacteria</taxon>
        <taxon>Hyphomicrobiales</taxon>
        <taxon>Kaistiaceae</taxon>
        <taxon>Kaistia</taxon>
    </lineage>
</organism>
<reference evidence="2 3" key="1">
    <citation type="submission" date="2020-08" db="EMBL/GenBank/DDBJ databases">
        <title>Genomic Encyclopedia of Type Strains, Phase IV (KMG-IV): sequencing the most valuable type-strain genomes for metagenomic binning, comparative biology and taxonomic classification.</title>
        <authorList>
            <person name="Goeker M."/>
        </authorList>
    </citation>
    <scope>NUCLEOTIDE SEQUENCE [LARGE SCALE GENOMIC DNA]</scope>
    <source>
        <strain evidence="2 3">DSM 25966</strain>
    </source>
</reference>
<dbReference type="InterPro" id="IPR038740">
    <property type="entry name" value="BioF2-like_GNAT_dom"/>
</dbReference>
<protein>
    <recommendedName>
        <fullName evidence="1">BioF2-like acetyltransferase domain-containing protein</fullName>
    </recommendedName>
</protein>
<comment type="caution">
    <text evidence="2">The sequence shown here is derived from an EMBL/GenBank/DDBJ whole genome shotgun (WGS) entry which is preliminary data.</text>
</comment>
<name>A0A840ALR1_9HYPH</name>
<evidence type="ECO:0000313" key="3">
    <source>
        <dbReference type="Proteomes" id="UP000553963"/>
    </source>
</evidence>
<keyword evidence="3" id="KW-1185">Reference proteome</keyword>
<gene>
    <name evidence="2" type="ORF">GGR25_001327</name>
</gene>
<dbReference type="AlphaFoldDB" id="A0A840ALR1"/>
<accession>A0A840ALR1</accession>
<evidence type="ECO:0000259" key="1">
    <source>
        <dbReference type="Pfam" id="PF13480"/>
    </source>
</evidence>
<sequence length="313" mass="34207">MAPEAGTDPFIGPRDLREQFANDVVREHFAKRAPAEAVYRQDGDGYCLIAQQGSGARGLTVPAANEADFMFHGNPGRTGEDLAEFIADAAVRSGVDHLRLPLLSQGQAAFLRAQLGRRLPEWVFGEGLASVSPVTRARPVTVPDSFRRAMRKAAQAGYNIELSSRFDTAELVPLHEMRWGKGSRGSSFFEMLSRLLSEGCAEYIVARDDNGTLVGAQVDILGSSTRHFYYCVNNSAVLAGIGTAVMGFSWKRFVESDGEEIYSFGRGAEPYKYRYADGVRAWFELRGFYVRGACPRGRMQSAAGSVRDPSLGG</sequence>
<proteinExistence type="predicted"/>
<dbReference type="RefSeq" id="WP_183397965.1">
    <property type="nucleotide sequence ID" value="NZ_JACIDS010000002.1"/>
</dbReference>